<evidence type="ECO:0000313" key="3">
    <source>
        <dbReference type="Proteomes" id="UP000230233"/>
    </source>
</evidence>
<dbReference type="AlphaFoldDB" id="A0A2G5TQA6"/>
<dbReference type="PANTHER" id="PTHR23015:SF25">
    <property type="entry name" value="DUF38 DOMAIN-CONTAINING PROTEIN-RELATED"/>
    <property type="match status" value="1"/>
</dbReference>
<dbReference type="GO" id="GO:0045087">
    <property type="term" value="P:innate immune response"/>
    <property type="evidence" value="ECO:0007669"/>
    <property type="project" value="TreeGrafter"/>
</dbReference>
<reference evidence="3" key="1">
    <citation type="submission" date="2017-10" db="EMBL/GenBank/DDBJ databases">
        <title>Rapid genome shrinkage in a self-fertile nematode reveals novel sperm competition proteins.</title>
        <authorList>
            <person name="Yin D."/>
            <person name="Schwarz E.M."/>
            <person name="Thomas C.G."/>
            <person name="Felde R.L."/>
            <person name="Korf I.F."/>
            <person name="Cutter A.D."/>
            <person name="Schartner C.M."/>
            <person name="Ralston E.J."/>
            <person name="Meyer B.J."/>
            <person name="Haag E.S."/>
        </authorList>
    </citation>
    <scope>NUCLEOTIDE SEQUENCE [LARGE SCALE GENOMIC DNA]</scope>
    <source>
        <strain evidence="3">JU1422</strain>
    </source>
</reference>
<proteinExistence type="predicted"/>
<dbReference type="EMBL" id="PDUG01000005">
    <property type="protein sequence ID" value="PIC29418.1"/>
    <property type="molecule type" value="Genomic_DNA"/>
</dbReference>
<protein>
    <recommendedName>
        <fullName evidence="1">DUF38 domain-containing protein</fullName>
    </recommendedName>
</protein>
<keyword evidence="3" id="KW-1185">Reference proteome</keyword>
<evidence type="ECO:0000313" key="2">
    <source>
        <dbReference type="EMBL" id="PIC29418.1"/>
    </source>
</evidence>
<evidence type="ECO:0000259" key="1">
    <source>
        <dbReference type="Pfam" id="PF01827"/>
    </source>
</evidence>
<dbReference type="InterPro" id="IPR002900">
    <property type="entry name" value="DUF38/FTH_CAE_spp"/>
</dbReference>
<gene>
    <name evidence="2" type="primary">Cnig_chr_V.g20994</name>
    <name evidence="2" type="ORF">B9Z55_020994</name>
</gene>
<organism evidence="2 3">
    <name type="scientific">Caenorhabditis nigoni</name>
    <dbReference type="NCBI Taxonomy" id="1611254"/>
    <lineage>
        <taxon>Eukaryota</taxon>
        <taxon>Metazoa</taxon>
        <taxon>Ecdysozoa</taxon>
        <taxon>Nematoda</taxon>
        <taxon>Chromadorea</taxon>
        <taxon>Rhabditida</taxon>
        <taxon>Rhabditina</taxon>
        <taxon>Rhabditomorpha</taxon>
        <taxon>Rhabditoidea</taxon>
        <taxon>Rhabditidae</taxon>
        <taxon>Peloderinae</taxon>
        <taxon>Caenorhabditis</taxon>
    </lineage>
</organism>
<dbReference type="InterPro" id="IPR040161">
    <property type="entry name" value="FB224"/>
</dbReference>
<feature type="domain" description="DUF38" evidence="1">
    <location>
        <begin position="363"/>
        <end position="495"/>
    </location>
</feature>
<sequence>MSINYSENKIALVLRSSKKLKIEYLRTGSSTTIKITEKLIQVDDNVFCEDLEDFLMYQKSFLQFFGVQFDRVDNMQEDYKPNKLESIVFMVSETLEILLKSRKYKIQVKRLFLELVDVDQVVSILNQLDLSVLRDVVIVFELGEGPIHLEELLDKILNTLNCWKLNLKLNKFTPDYLEILNKHRASSPFFQKFSINYKEIEDECFLLKLLNGLVIDKEKKCIVLKTEEGSNFNRKHKITKSTKPLMLAQLTKRYISYHTWSQTSQNPLTMQEITKNLSCFDIQQLRKVSKSIRDVIDLIKPDPNIEAVLISERAVEISLRNGERKWIFYKDHFSMGNDIGINLKHQKTSLKELRLDFLHVELLEIFKKSLTLRDAPLKVEKLTMNQPELLEIVPRLCSLKSIEIKSSSRENPEICLEKLSDNEQWKIAENLIIDSSIIICCSIRNINISNFKFVNISVKSLTINDMVYLTQIFLQTIASKKFKINFRFCDFDEIVPNFIGSPYAHMPGIRTIWYFRTASSGKWLHIVLHEWKTVIFSIVQQDLIPEGISEID</sequence>
<name>A0A2G5TQA6_9PELO</name>
<dbReference type="Pfam" id="PF01827">
    <property type="entry name" value="FTH"/>
    <property type="match status" value="1"/>
</dbReference>
<accession>A0A2G5TQA6</accession>
<comment type="caution">
    <text evidence="2">The sequence shown here is derived from an EMBL/GenBank/DDBJ whole genome shotgun (WGS) entry which is preliminary data.</text>
</comment>
<dbReference type="Proteomes" id="UP000230233">
    <property type="component" value="Chromosome V"/>
</dbReference>
<dbReference type="PANTHER" id="PTHR23015">
    <property type="entry name" value="UNCHARACTERIZED C.ELEGANS PROTEIN"/>
    <property type="match status" value="1"/>
</dbReference>